<keyword evidence="4" id="KW-0967">Endosome</keyword>
<gene>
    <name evidence="8" type="ORF">BN9_094570</name>
</gene>
<dbReference type="GO" id="GO:0015031">
    <property type="term" value="P:protein transport"/>
    <property type="evidence" value="ECO:0007669"/>
    <property type="project" value="UniProtKB-KW"/>
</dbReference>
<evidence type="ECO:0000313" key="8">
    <source>
        <dbReference type="EMBL" id="CCI48373.1"/>
    </source>
</evidence>
<dbReference type="GO" id="GO:0000815">
    <property type="term" value="C:ESCRT III complex"/>
    <property type="evidence" value="ECO:0007669"/>
    <property type="project" value="TreeGrafter"/>
</dbReference>
<evidence type="ECO:0000256" key="1">
    <source>
        <dbReference type="ARBA" id="ARBA00004608"/>
    </source>
</evidence>
<protein>
    <recommendedName>
        <fullName evidence="10">Charged multivesicular body protein 6</fullName>
    </recommendedName>
</protein>
<dbReference type="PANTHER" id="PTHR22761">
    <property type="entry name" value="CHARGED MULTIVESICULAR BODY PROTEIN"/>
    <property type="match status" value="1"/>
</dbReference>
<reference evidence="8 9" key="1">
    <citation type="submission" date="2012-05" db="EMBL/GenBank/DDBJ databases">
        <title>Recombination and specialization in a pathogen metapopulation.</title>
        <authorList>
            <person name="Gardiner A."/>
            <person name="Kemen E."/>
            <person name="Schultz-Larsen T."/>
            <person name="MacLean D."/>
            <person name="Van Oosterhout C."/>
            <person name="Jones J.D.G."/>
        </authorList>
    </citation>
    <scope>NUCLEOTIDE SEQUENCE [LARGE SCALE GENOMIC DNA]</scope>
    <source>
        <strain evidence="8 9">Ac Nc2</strain>
    </source>
</reference>
<organism evidence="8 9">
    <name type="scientific">Albugo candida</name>
    <dbReference type="NCBI Taxonomy" id="65357"/>
    <lineage>
        <taxon>Eukaryota</taxon>
        <taxon>Sar</taxon>
        <taxon>Stramenopiles</taxon>
        <taxon>Oomycota</taxon>
        <taxon>Peronosporomycetes</taxon>
        <taxon>Albuginales</taxon>
        <taxon>Albuginaceae</taxon>
        <taxon>Albugo</taxon>
    </lineage>
</organism>
<evidence type="ECO:0000313" key="9">
    <source>
        <dbReference type="Proteomes" id="UP000053237"/>
    </source>
</evidence>
<comment type="subcellular location">
    <subcellularLocation>
        <location evidence="1">Endosome membrane</location>
    </subcellularLocation>
</comment>
<evidence type="ECO:0000256" key="7">
    <source>
        <dbReference type="SAM" id="MobiDB-lite"/>
    </source>
</evidence>
<keyword evidence="6" id="KW-0472">Membrane</keyword>
<dbReference type="GO" id="GO:0032511">
    <property type="term" value="P:late endosome to vacuole transport via multivesicular body sorting pathway"/>
    <property type="evidence" value="ECO:0007669"/>
    <property type="project" value="TreeGrafter"/>
</dbReference>
<evidence type="ECO:0000256" key="5">
    <source>
        <dbReference type="ARBA" id="ARBA00022927"/>
    </source>
</evidence>
<dbReference type="InterPro" id="IPR005024">
    <property type="entry name" value="Snf7_fam"/>
</dbReference>
<dbReference type="GO" id="GO:0006900">
    <property type="term" value="P:vesicle budding from membrane"/>
    <property type="evidence" value="ECO:0007669"/>
    <property type="project" value="TreeGrafter"/>
</dbReference>
<dbReference type="PANTHER" id="PTHR22761:SF5">
    <property type="entry name" value="CHARGED MULTIVESICULAR BODY PROTEIN 6"/>
    <property type="match status" value="1"/>
</dbReference>
<dbReference type="Pfam" id="PF03357">
    <property type="entry name" value="Snf7"/>
    <property type="match status" value="1"/>
</dbReference>
<name>A0A024GNB6_9STRA</name>
<dbReference type="GO" id="GO:0005771">
    <property type="term" value="C:multivesicular body"/>
    <property type="evidence" value="ECO:0007669"/>
    <property type="project" value="TreeGrafter"/>
</dbReference>
<keyword evidence="5" id="KW-0653">Protein transport</keyword>
<feature type="region of interest" description="Disordered" evidence="7">
    <location>
        <begin position="180"/>
        <end position="215"/>
    </location>
</feature>
<comment type="caution">
    <text evidence="8">The sequence shown here is derived from an EMBL/GenBank/DDBJ whole genome shotgun (WGS) entry which is preliminary data.</text>
</comment>
<dbReference type="OrthoDB" id="441172at2759"/>
<evidence type="ECO:0008006" key="10">
    <source>
        <dbReference type="Google" id="ProtNLM"/>
    </source>
</evidence>
<dbReference type="AlphaFoldDB" id="A0A024GNB6"/>
<accession>A0A024GNB6</accession>
<dbReference type="STRING" id="65357.A0A024GNB6"/>
<evidence type="ECO:0000256" key="4">
    <source>
        <dbReference type="ARBA" id="ARBA00022753"/>
    </source>
</evidence>
<dbReference type="EMBL" id="CAIX01000221">
    <property type="protein sequence ID" value="CCI48373.1"/>
    <property type="molecule type" value="Genomic_DNA"/>
</dbReference>
<evidence type="ECO:0000256" key="3">
    <source>
        <dbReference type="ARBA" id="ARBA00022448"/>
    </source>
</evidence>
<keyword evidence="3" id="KW-0813">Transport</keyword>
<evidence type="ECO:0000256" key="6">
    <source>
        <dbReference type="ARBA" id="ARBA00023136"/>
    </source>
</evidence>
<proteinExistence type="inferred from homology"/>
<dbReference type="InParanoid" id="A0A024GNB6"/>
<evidence type="ECO:0000256" key="2">
    <source>
        <dbReference type="ARBA" id="ARBA00006190"/>
    </source>
</evidence>
<comment type="similarity">
    <text evidence="2">Belongs to the SNF7 family.</text>
</comment>
<dbReference type="Proteomes" id="UP000053237">
    <property type="component" value="Unassembled WGS sequence"/>
</dbReference>
<sequence length="215" mass="24254">MGLFSSKAKSNANVRRNTAKVSEQDLAILELKNTRDKLVKYQSRLDIEMQQLHESAKKLVLAKKKERAKTVLQIRKFKERQIKEADVQLLNVIQLIDTVSWETEQVKVFEAIKGGNKLLQSIHKDMNIEAVEKLMLETRDARQTEDQISSLIAGYTLDANEDAILDELKAIEAQETAALEKSLPEVPTEPVEQDADVIVPSRTKSKRNSEAIASS</sequence>
<keyword evidence="9" id="KW-1185">Reference proteome</keyword>